<dbReference type="OrthoDB" id="191139at2759"/>
<dbReference type="Gene3D" id="3.30.559.10">
    <property type="entry name" value="Chloramphenicol acetyltransferase-like domain"/>
    <property type="match status" value="2"/>
</dbReference>
<reference evidence="2" key="1">
    <citation type="journal article" date="2017" name="Genome Biol.">
        <title>Comparative genomics reveals high biological diversity and specific adaptations in the industrially and medically important fungal genus Aspergillus.</title>
        <authorList>
            <person name="de Vries R.P."/>
            <person name="Riley R."/>
            <person name="Wiebenga A."/>
            <person name="Aguilar-Osorio G."/>
            <person name="Amillis S."/>
            <person name="Uchima C.A."/>
            <person name="Anderluh G."/>
            <person name="Asadollahi M."/>
            <person name="Askin M."/>
            <person name="Barry K."/>
            <person name="Battaglia E."/>
            <person name="Bayram O."/>
            <person name="Benocci T."/>
            <person name="Braus-Stromeyer S.A."/>
            <person name="Caldana C."/>
            <person name="Canovas D."/>
            <person name="Cerqueira G.C."/>
            <person name="Chen F."/>
            <person name="Chen W."/>
            <person name="Choi C."/>
            <person name="Clum A."/>
            <person name="Dos Santos R.A."/>
            <person name="Damasio A.R."/>
            <person name="Diallinas G."/>
            <person name="Emri T."/>
            <person name="Fekete E."/>
            <person name="Flipphi M."/>
            <person name="Freyberg S."/>
            <person name="Gallo A."/>
            <person name="Gournas C."/>
            <person name="Habgood R."/>
            <person name="Hainaut M."/>
            <person name="Harispe M.L."/>
            <person name="Henrissat B."/>
            <person name="Hilden K.S."/>
            <person name="Hope R."/>
            <person name="Hossain A."/>
            <person name="Karabika E."/>
            <person name="Karaffa L."/>
            <person name="Karanyi Z."/>
            <person name="Krasevec N."/>
            <person name="Kuo A."/>
            <person name="Kusch H."/>
            <person name="LaButti K."/>
            <person name="Lagendijk E.L."/>
            <person name="Lapidus A."/>
            <person name="Levasseur A."/>
            <person name="Lindquist E."/>
            <person name="Lipzen A."/>
            <person name="Logrieco A.F."/>
            <person name="MacCabe A."/>
            <person name="Maekelae M.R."/>
            <person name="Malavazi I."/>
            <person name="Melin P."/>
            <person name="Meyer V."/>
            <person name="Mielnichuk N."/>
            <person name="Miskei M."/>
            <person name="Molnar A.P."/>
            <person name="Mule G."/>
            <person name="Ngan C.Y."/>
            <person name="Orejas M."/>
            <person name="Orosz E."/>
            <person name="Ouedraogo J.P."/>
            <person name="Overkamp K.M."/>
            <person name="Park H.-S."/>
            <person name="Perrone G."/>
            <person name="Piumi F."/>
            <person name="Punt P.J."/>
            <person name="Ram A.F."/>
            <person name="Ramon A."/>
            <person name="Rauscher S."/>
            <person name="Record E."/>
            <person name="Riano-Pachon D.M."/>
            <person name="Robert V."/>
            <person name="Roehrig J."/>
            <person name="Ruller R."/>
            <person name="Salamov A."/>
            <person name="Salih N.S."/>
            <person name="Samson R.A."/>
            <person name="Sandor E."/>
            <person name="Sanguinetti M."/>
            <person name="Schuetze T."/>
            <person name="Sepcic K."/>
            <person name="Shelest E."/>
            <person name="Sherlock G."/>
            <person name="Sophianopoulou V."/>
            <person name="Squina F.M."/>
            <person name="Sun H."/>
            <person name="Susca A."/>
            <person name="Todd R.B."/>
            <person name="Tsang A."/>
            <person name="Unkles S.E."/>
            <person name="van de Wiele N."/>
            <person name="van Rossen-Uffink D."/>
            <person name="Oliveira J.V."/>
            <person name="Vesth T.C."/>
            <person name="Visser J."/>
            <person name="Yu J.-H."/>
            <person name="Zhou M."/>
            <person name="Andersen M.R."/>
            <person name="Archer D.B."/>
            <person name="Baker S.E."/>
            <person name="Benoit I."/>
            <person name="Brakhage A.A."/>
            <person name="Braus G.H."/>
            <person name="Fischer R."/>
            <person name="Frisvad J.C."/>
            <person name="Goldman G.H."/>
            <person name="Houbraken J."/>
            <person name="Oakley B."/>
            <person name="Pocsi I."/>
            <person name="Scazzocchio C."/>
            <person name="Seiboth B."/>
            <person name="vanKuyk P.A."/>
            <person name="Wortman J."/>
            <person name="Dyer P.S."/>
            <person name="Grigoriev I.V."/>
        </authorList>
    </citation>
    <scope>NUCLEOTIDE SEQUENCE [LARGE SCALE GENOMIC DNA]</scope>
    <source>
        <strain evidence="2">CBS 506.65</strain>
    </source>
</reference>
<keyword evidence="2" id="KW-1185">Reference proteome</keyword>
<name>A0A1L9SKK6_9EURO</name>
<evidence type="ECO:0000313" key="1">
    <source>
        <dbReference type="EMBL" id="OJJ47738.1"/>
    </source>
</evidence>
<evidence type="ECO:0000313" key="2">
    <source>
        <dbReference type="Proteomes" id="UP000184188"/>
    </source>
</evidence>
<dbReference type="AlphaFoldDB" id="A0A1L9SKK6"/>
<dbReference type="InterPro" id="IPR023213">
    <property type="entry name" value="CAT-like_dom_sf"/>
</dbReference>
<dbReference type="GeneID" id="34612252"/>
<accession>A0A1L9SKK6</accession>
<sequence length="510" mass="56718">MLQFFKRLFGLKQGGGDRSRHVETGHVFPVHFIDRGGLIGTSIMSYTLRFNDVLDPEKLHSSLVELLKIGDWKKLGGRLRRNESGDIVIRVPETYDPEHPAVRYSHVQFDIGIEEHPLACRLPKQTGPYPSAQEGYLSFRSFSVPEDWRDELKHYYTSDKPLISLRVVSFTDATLVAITSPHLVCDAIAMADLLKAWSIVLAGRIDCVPTLLGASRDVIESVGTSSDKEAGNPYFLEHRQIKGFSLLVFIVRFVWDVLIRRNVRPGTIYLPASFVRKLRQEAQEQLAAKAQIVSDLFLSDGDLITAWGSHMVLSCSPRKPAIICNVFELRSRLDGVFSPGGTYLQNLVLPVFSLLSAEEMATMSVGHIALKIRQAIVEQATGAQARRLMRVMRAAIASTGLMPLFGDSASQVIAWSNWSKARIQKSVNFSPAVITTQGDPRPVNSTSPPGTCVWYWGAAIGKNNTPPNAFMIYGRDDLDGGYLLSAQLHSETWDLIETEFSQYRATCCST</sequence>
<dbReference type="RefSeq" id="XP_022582248.1">
    <property type="nucleotide sequence ID" value="XM_022725788.1"/>
</dbReference>
<dbReference type="EMBL" id="KV878340">
    <property type="protein sequence ID" value="OJJ47738.1"/>
    <property type="molecule type" value="Genomic_DNA"/>
</dbReference>
<dbReference type="VEuPathDB" id="FungiDB:ASPZODRAFT_15186"/>
<dbReference type="Proteomes" id="UP000184188">
    <property type="component" value="Unassembled WGS sequence"/>
</dbReference>
<organism evidence="1 2">
    <name type="scientific">Penicilliopsis zonata CBS 506.65</name>
    <dbReference type="NCBI Taxonomy" id="1073090"/>
    <lineage>
        <taxon>Eukaryota</taxon>
        <taxon>Fungi</taxon>
        <taxon>Dikarya</taxon>
        <taxon>Ascomycota</taxon>
        <taxon>Pezizomycotina</taxon>
        <taxon>Eurotiomycetes</taxon>
        <taxon>Eurotiomycetidae</taxon>
        <taxon>Eurotiales</taxon>
        <taxon>Aspergillaceae</taxon>
        <taxon>Penicilliopsis</taxon>
    </lineage>
</organism>
<gene>
    <name evidence="1" type="ORF">ASPZODRAFT_15186</name>
</gene>
<proteinExistence type="predicted"/>
<protein>
    <submittedName>
        <fullName evidence="1">Uncharacterized protein</fullName>
    </submittedName>
</protein>